<keyword evidence="1" id="KW-0238">DNA-binding</keyword>
<accession>A0A1L5FEJ8</accession>
<dbReference type="PANTHER" id="PTHR46558:SF11">
    <property type="entry name" value="HTH-TYPE TRANSCRIPTIONAL REGULATOR XRE"/>
    <property type="match status" value="1"/>
</dbReference>
<dbReference type="AlphaFoldDB" id="A0A1L5FEJ8"/>
<geneLocation type="plasmid" evidence="3">
    <name>unnamed</name>
</geneLocation>
<name>A0A1L5FEJ8_CLOKL</name>
<sequence length="114" mass="13650">MKNLSQYQLGKLIGVSHSTIQDYESGMCFPSPAILVKISKVIKRSIEYYYDDYYKFIFSNYSHMIKNWRIKHNLSYWHAGKLTGIDYRAFKNWENGTTVINRVYYEKLKPYLNI</sequence>
<proteinExistence type="predicted"/>
<dbReference type="EMBL" id="CP018336">
    <property type="protein sequence ID" value="APM41417.1"/>
    <property type="molecule type" value="Genomic_DNA"/>
</dbReference>
<feature type="domain" description="HTH cro/C1-type" evidence="2">
    <location>
        <begin position="2"/>
        <end position="49"/>
    </location>
</feature>
<dbReference type="Gene3D" id="1.10.260.40">
    <property type="entry name" value="lambda repressor-like DNA-binding domains"/>
    <property type="match status" value="2"/>
</dbReference>
<dbReference type="PANTHER" id="PTHR46558">
    <property type="entry name" value="TRACRIPTIONAL REGULATORY PROTEIN-RELATED-RELATED"/>
    <property type="match status" value="1"/>
</dbReference>
<evidence type="ECO:0000259" key="2">
    <source>
        <dbReference type="PROSITE" id="PS50943"/>
    </source>
</evidence>
<evidence type="ECO:0000313" key="4">
    <source>
        <dbReference type="Proteomes" id="UP000184604"/>
    </source>
</evidence>
<keyword evidence="3" id="KW-0614">Plasmid</keyword>
<dbReference type="GO" id="GO:0003677">
    <property type="term" value="F:DNA binding"/>
    <property type="evidence" value="ECO:0007669"/>
    <property type="project" value="UniProtKB-KW"/>
</dbReference>
<dbReference type="InterPro" id="IPR001387">
    <property type="entry name" value="Cro/C1-type_HTH"/>
</dbReference>
<evidence type="ECO:0000313" key="3">
    <source>
        <dbReference type="EMBL" id="APM41417.1"/>
    </source>
</evidence>
<dbReference type="SMART" id="SM00530">
    <property type="entry name" value="HTH_XRE"/>
    <property type="match status" value="1"/>
</dbReference>
<dbReference type="Proteomes" id="UP000184604">
    <property type="component" value="Plasmid unnamed"/>
</dbReference>
<evidence type="ECO:0000256" key="1">
    <source>
        <dbReference type="ARBA" id="ARBA00023125"/>
    </source>
</evidence>
<dbReference type="SUPFAM" id="SSF47413">
    <property type="entry name" value="lambda repressor-like DNA-binding domains"/>
    <property type="match status" value="2"/>
</dbReference>
<gene>
    <name evidence="3" type="ORF">BS101_21845</name>
</gene>
<dbReference type="CDD" id="cd00093">
    <property type="entry name" value="HTH_XRE"/>
    <property type="match status" value="2"/>
</dbReference>
<dbReference type="Pfam" id="PF01381">
    <property type="entry name" value="HTH_3"/>
    <property type="match status" value="1"/>
</dbReference>
<dbReference type="InterPro" id="IPR010982">
    <property type="entry name" value="Lambda_DNA-bd_dom_sf"/>
</dbReference>
<reference evidence="3 4" key="1">
    <citation type="submission" date="2016-12" db="EMBL/GenBank/DDBJ databases">
        <title>Complete genome sequence of Clostridium kluyveri JZZ isolated from the pit mud of a Chinese flavor liquor-making factory.</title>
        <authorList>
            <person name="Wang Y."/>
        </authorList>
    </citation>
    <scope>NUCLEOTIDE SEQUENCE [LARGE SCALE GENOMIC DNA]</scope>
    <source>
        <strain evidence="3 4">JZZ</strain>
        <plasmid evidence="4">Plasmid unnamed</plasmid>
    </source>
</reference>
<protein>
    <recommendedName>
        <fullName evidence="2">HTH cro/C1-type domain-containing protein</fullName>
    </recommendedName>
</protein>
<dbReference type="PROSITE" id="PS50943">
    <property type="entry name" value="HTH_CROC1"/>
    <property type="match status" value="1"/>
</dbReference>
<organism evidence="3 4">
    <name type="scientific">Clostridium kluyveri</name>
    <dbReference type="NCBI Taxonomy" id="1534"/>
    <lineage>
        <taxon>Bacteria</taxon>
        <taxon>Bacillati</taxon>
        <taxon>Bacillota</taxon>
        <taxon>Clostridia</taxon>
        <taxon>Eubacteriales</taxon>
        <taxon>Clostridiaceae</taxon>
        <taxon>Clostridium</taxon>
    </lineage>
</organism>